<dbReference type="GO" id="GO:0005886">
    <property type="term" value="C:plasma membrane"/>
    <property type="evidence" value="ECO:0007669"/>
    <property type="project" value="UniProtKB-UniRule"/>
</dbReference>
<evidence type="ECO:0000313" key="8">
    <source>
        <dbReference type="EMBL" id="KKU80619.1"/>
    </source>
</evidence>
<dbReference type="HAMAP" id="MF_02065">
    <property type="entry name" value="MltG"/>
    <property type="match status" value="1"/>
</dbReference>
<proteinExistence type="inferred from homology"/>
<evidence type="ECO:0000256" key="4">
    <source>
        <dbReference type="ARBA" id="ARBA00023136"/>
    </source>
</evidence>
<dbReference type="PANTHER" id="PTHR30518">
    <property type="entry name" value="ENDOLYTIC MUREIN TRANSGLYCOSYLASE"/>
    <property type="match status" value="1"/>
</dbReference>
<comment type="function">
    <text evidence="7">Functions as a peptidoglycan terminase that cleaves nascent peptidoglycan strands endolytically to terminate their elongation.</text>
</comment>
<accession>A0A0G1TFT3</accession>
<gene>
    <name evidence="7" type="primary">mltG</name>
    <name evidence="8" type="ORF">UY08_C0015G0011</name>
</gene>
<organism evidence="8 9">
    <name type="scientific">Candidatus Gottesmanbacteria bacterium GW2011_GWA1_47_8</name>
    <dbReference type="NCBI Taxonomy" id="1618438"/>
    <lineage>
        <taxon>Bacteria</taxon>
        <taxon>Candidatus Gottesmaniibacteriota</taxon>
    </lineage>
</organism>
<comment type="catalytic activity">
    <reaction evidence="7">
        <text>a peptidoglycan chain = a peptidoglycan chain with N-acetyl-1,6-anhydromuramyl-[peptide] at the reducing end + a peptidoglycan chain with N-acetylglucosamine at the non-reducing end.</text>
        <dbReference type="EC" id="4.2.2.29"/>
    </reaction>
</comment>
<protein>
    <recommendedName>
        <fullName evidence="7">Endolytic murein transglycosylase</fullName>
        <ecNumber evidence="7">4.2.2.29</ecNumber>
    </recommendedName>
    <alternativeName>
        <fullName evidence="7">Peptidoglycan lytic transglycosylase</fullName>
    </alternativeName>
    <alternativeName>
        <fullName evidence="7">Peptidoglycan polymerization terminase</fullName>
    </alternativeName>
</protein>
<evidence type="ECO:0000256" key="7">
    <source>
        <dbReference type="HAMAP-Rule" id="MF_02065"/>
    </source>
</evidence>
<dbReference type="EC" id="4.2.2.29" evidence="7"/>
<dbReference type="GO" id="GO:0008932">
    <property type="term" value="F:lytic endotransglycosylase activity"/>
    <property type="evidence" value="ECO:0007669"/>
    <property type="project" value="UniProtKB-UniRule"/>
</dbReference>
<dbReference type="Proteomes" id="UP000034212">
    <property type="component" value="Unassembled WGS sequence"/>
</dbReference>
<keyword evidence="6 7" id="KW-0961">Cell wall biogenesis/degradation</keyword>
<evidence type="ECO:0000256" key="1">
    <source>
        <dbReference type="ARBA" id="ARBA00022475"/>
    </source>
</evidence>
<dbReference type="InterPro" id="IPR003770">
    <property type="entry name" value="MLTG-like"/>
</dbReference>
<reference evidence="8 9" key="1">
    <citation type="journal article" date="2015" name="Nature">
        <title>rRNA introns, odd ribosomes, and small enigmatic genomes across a large radiation of phyla.</title>
        <authorList>
            <person name="Brown C.T."/>
            <person name="Hug L.A."/>
            <person name="Thomas B.C."/>
            <person name="Sharon I."/>
            <person name="Castelle C.J."/>
            <person name="Singh A."/>
            <person name="Wilkins M.J."/>
            <person name="Williams K.H."/>
            <person name="Banfield J.F."/>
        </authorList>
    </citation>
    <scope>NUCLEOTIDE SEQUENCE [LARGE SCALE GENOMIC DNA]</scope>
</reference>
<sequence>MIFYSYWRSPVDPGATESVDFTIASGAGLDRIGQELYQASLVHSVAVFKIQVLISGVSKKIQAGDFSLSPAMNLVEIVSQLTHARTDRRVTLLEGWRREEMAAVIEMVMSQNNSDYRFDPQSFVSQSASVEGQLFPNTYFFPKNITSDAAIEILTQTFRQQTAELSNQSGLTDTDALILASLVEREARNEAERPVVAGILQKRLMAGWPLQVDATVQYLVASRSCRQYACDWWPRPLTSQDIGQDSPYNTYHRTGLPPSPIANPSLVSIRSAFSPKNSEYWFYLHDDSGKIHYATTIEEHNQNIARYLQ</sequence>
<evidence type="ECO:0000256" key="6">
    <source>
        <dbReference type="ARBA" id="ARBA00023316"/>
    </source>
</evidence>
<name>A0A0G1TFT3_9BACT</name>
<dbReference type="EMBL" id="LCOQ01000015">
    <property type="protein sequence ID" value="KKU80619.1"/>
    <property type="molecule type" value="Genomic_DNA"/>
</dbReference>
<keyword evidence="1 7" id="KW-1003">Cell membrane</keyword>
<dbReference type="AlphaFoldDB" id="A0A0G1TFT3"/>
<evidence type="ECO:0000256" key="2">
    <source>
        <dbReference type="ARBA" id="ARBA00022692"/>
    </source>
</evidence>
<dbReference type="Pfam" id="PF02618">
    <property type="entry name" value="YceG"/>
    <property type="match status" value="1"/>
</dbReference>
<dbReference type="NCBIfam" id="TIGR00247">
    <property type="entry name" value="endolytic transglycosylase MltG"/>
    <property type="match status" value="1"/>
</dbReference>
<comment type="caution">
    <text evidence="8">The sequence shown here is derived from an EMBL/GenBank/DDBJ whole genome shotgun (WGS) entry which is preliminary data.</text>
</comment>
<evidence type="ECO:0000256" key="5">
    <source>
        <dbReference type="ARBA" id="ARBA00023239"/>
    </source>
</evidence>
<dbReference type="PANTHER" id="PTHR30518:SF2">
    <property type="entry name" value="ENDOLYTIC MUREIN TRANSGLYCOSYLASE"/>
    <property type="match status" value="1"/>
</dbReference>
<evidence type="ECO:0000313" key="9">
    <source>
        <dbReference type="Proteomes" id="UP000034212"/>
    </source>
</evidence>
<dbReference type="Gene3D" id="3.30.1490.480">
    <property type="entry name" value="Endolytic murein transglycosylase"/>
    <property type="match status" value="1"/>
</dbReference>
<comment type="similarity">
    <text evidence="7">Belongs to the transglycosylase MltG family.</text>
</comment>
<feature type="site" description="Important for catalytic activity" evidence="7">
    <location>
        <position position="186"/>
    </location>
</feature>
<dbReference type="GO" id="GO:0009252">
    <property type="term" value="P:peptidoglycan biosynthetic process"/>
    <property type="evidence" value="ECO:0007669"/>
    <property type="project" value="UniProtKB-UniRule"/>
</dbReference>
<keyword evidence="2 7" id="KW-0812">Transmembrane</keyword>
<keyword evidence="5 7" id="KW-0456">Lyase</keyword>
<keyword evidence="3 7" id="KW-1133">Transmembrane helix</keyword>
<keyword evidence="4 7" id="KW-0472">Membrane</keyword>
<evidence type="ECO:0000256" key="3">
    <source>
        <dbReference type="ARBA" id="ARBA00022989"/>
    </source>
</evidence>
<dbReference type="GO" id="GO:0071555">
    <property type="term" value="P:cell wall organization"/>
    <property type="evidence" value="ECO:0007669"/>
    <property type="project" value="UniProtKB-KW"/>
</dbReference>